<feature type="transmembrane region" description="Helical" evidence="7">
    <location>
        <begin position="345"/>
        <end position="364"/>
    </location>
</feature>
<dbReference type="InterPro" id="IPR020846">
    <property type="entry name" value="MFS_dom"/>
</dbReference>
<dbReference type="Pfam" id="PF07690">
    <property type="entry name" value="MFS_1"/>
    <property type="match status" value="1"/>
</dbReference>
<feature type="transmembrane region" description="Helical" evidence="7">
    <location>
        <begin position="178"/>
        <end position="197"/>
    </location>
</feature>
<feature type="transmembrane region" description="Helical" evidence="7">
    <location>
        <begin position="279"/>
        <end position="300"/>
    </location>
</feature>
<keyword evidence="10" id="KW-1185">Reference proteome</keyword>
<dbReference type="InterPro" id="IPR036259">
    <property type="entry name" value="MFS_trans_sf"/>
</dbReference>
<evidence type="ECO:0000256" key="2">
    <source>
        <dbReference type="ARBA" id="ARBA00022448"/>
    </source>
</evidence>
<keyword evidence="4 7" id="KW-0812">Transmembrane</keyword>
<feature type="transmembrane region" description="Helical" evidence="7">
    <location>
        <begin position="241"/>
        <end position="258"/>
    </location>
</feature>
<evidence type="ECO:0000256" key="6">
    <source>
        <dbReference type="ARBA" id="ARBA00023136"/>
    </source>
</evidence>
<dbReference type="InterPro" id="IPR011701">
    <property type="entry name" value="MFS"/>
</dbReference>
<dbReference type="SUPFAM" id="SSF103473">
    <property type="entry name" value="MFS general substrate transporter"/>
    <property type="match status" value="1"/>
</dbReference>
<dbReference type="Gene3D" id="1.20.1720.10">
    <property type="entry name" value="Multidrug resistance protein D"/>
    <property type="match status" value="1"/>
</dbReference>
<comment type="caution">
    <text evidence="9">The sequence shown here is derived from an EMBL/GenBank/DDBJ whole genome shotgun (WGS) entry which is preliminary data.</text>
</comment>
<feature type="domain" description="Major facilitator superfamily (MFS) profile" evidence="8">
    <location>
        <begin position="21"/>
        <end position="464"/>
    </location>
</feature>
<keyword evidence="6 7" id="KW-0472">Membrane</keyword>
<keyword evidence="3" id="KW-1003">Cell membrane</keyword>
<feature type="transmembrane region" description="Helical" evidence="7">
    <location>
        <begin position="87"/>
        <end position="104"/>
    </location>
</feature>
<keyword evidence="2" id="KW-0813">Transport</keyword>
<evidence type="ECO:0000256" key="4">
    <source>
        <dbReference type="ARBA" id="ARBA00022692"/>
    </source>
</evidence>
<comment type="subcellular location">
    <subcellularLocation>
        <location evidence="1">Cell membrane</location>
        <topology evidence="1">Multi-pass membrane protein</topology>
    </subcellularLocation>
</comment>
<accession>A0ABP4WGM2</accession>
<feature type="transmembrane region" description="Helical" evidence="7">
    <location>
        <begin position="116"/>
        <end position="133"/>
    </location>
</feature>
<dbReference type="CDD" id="cd17321">
    <property type="entry name" value="MFS_MMR_MDR_like"/>
    <property type="match status" value="1"/>
</dbReference>
<keyword evidence="5 7" id="KW-1133">Transmembrane helix</keyword>
<feature type="transmembrane region" description="Helical" evidence="7">
    <location>
        <begin position="217"/>
        <end position="235"/>
    </location>
</feature>
<evidence type="ECO:0000256" key="7">
    <source>
        <dbReference type="SAM" id="Phobius"/>
    </source>
</evidence>
<evidence type="ECO:0000313" key="9">
    <source>
        <dbReference type="EMBL" id="GAA1751747.1"/>
    </source>
</evidence>
<organism evidence="9 10">
    <name type="scientific">Agromyces humatus</name>
    <dbReference type="NCBI Taxonomy" id="279573"/>
    <lineage>
        <taxon>Bacteria</taxon>
        <taxon>Bacillati</taxon>
        <taxon>Actinomycetota</taxon>
        <taxon>Actinomycetes</taxon>
        <taxon>Micrococcales</taxon>
        <taxon>Microbacteriaceae</taxon>
        <taxon>Agromyces</taxon>
    </lineage>
</organism>
<feature type="transmembrane region" description="Helical" evidence="7">
    <location>
        <begin position="56"/>
        <end position="75"/>
    </location>
</feature>
<feature type="transmembrane region" description="Helical" evidence="7">
    <location>
        <begin position="370"/>
        <end position="391"/>
    </location>
</feature>
<dbReference type="Gene3D" id="1.20.1250.20">
    <property type="entry name" value="MFS general substrate transporter like domains"/>
    <property type="match status" value="1"/>
</dbReference>
<feature type="transmembrane region" description="Helical" evidence="7">
    <location>
        <begin position="153"/>
        <end position="172"/>
    </location>
</feature>
<protein>
    <submittedName>
        <fullName evidence="9">MFS transporter</fullName>
    </submittedName>
</protein>
<dbReference type="PROSITE" id="PS50850">
    <property type="entry name" value="MFS"/>
    <property type="match status" value="1"/>
</dbReference>
<gene>
    <name evidence="9" type="ORF">GCM10009747_06490</name>
</gene>
<dbReference type="EMBL" id="BAAANH010000001">
    <property type="protein sequence ID" value="GAA1751747.1"/>
    <property type="molecule type" value="Genomic_DNA"/>
</dbReference>
<feature type="transmembrane region" description="Helical" evidence="7">
    <location>
        <begin position="20"/>
        <end position="44"/>
    </location>
</feature>
<feature type="transmembrane region" description="Helical" evidence="7">
    <location>
        <begin position="312"/>
        <end position="333"/>
    </location>
</feature>
<dbReference type="PANTHER" id="PTHR42718:SF46">
    <property type="entry name" value="BLR6921 PROTEIN"/>
    <property type="match status" value="1"/>
</dbReference>
<dbReference type="PANTHER" id="PTHR42718">
    <property type="entry name" value="MAJOR FACILITATOR SUPERFAMILY MULTIDRUG TRANSPORTER MFSC"/>
    <property type="match status" value="1"/>
</dbReference>
<proteinExistence type="predicted"/>
<feature type="transmembrane region" description="Helical" evidence="7">
    <location>
        <begin position="438"/>
        <end position="459"/>
    </location>
</feature>
<sequence length="467" mass="48845">MADQDGAAVPRTARSSRSSWTIAALCSGTALSALNSGMIAVSLSTLRREFAVDVATVTWVISAFYLTSAVLQPLMGLLADRYGPRRVFTTGMCIVILAGLLGPFSPSLEWLCAARVILAVGTATTFPSAAAMLRSISAGTGGSAPKMIGRIQLIDTSTAAIGPVVGGLLLVLVGWEAIFWINVPLAMIAIVGTSILAPRDAPRDHVPLRSTLAESDVPGILAFSITIIALLMFLLEVTSDPNWLLLAAAILTAGLFVWRELRCATPFIDLRLLAANVPLVRVYVTFILANLVLYSALFGIPQYLEDHAGFSTAAVGALLVPLAAFNIFMTPVVERLIDRRGLRTALVIGSAGLAVATLGLIALAGSTAPWVVLLVTAAIGIPYVVVLIAITQSLYVAAPPDRVGEAAGLFQTARSLGCIGSTVVVGVSFASGTEPGDWLLLAGITAALAVLVFVVVVFWRTRDVALR</sequence>
<evidence type="ECO:0000313" key="10">
    <source>
        <dbReference type="Proteomes" id="UP001500506"/>
    </source>
</evidence>
<reference evidence="10" key="1">
    <citation type="journal article" date="2019" name="Int. J. Syst. Evol. Microbiol.">
        <title>The Global Catalogue of Microorganisms (GCM) 10K type strain sequencing project: providing services to taxonomists for standard genome sequencing and annotation.</title>
        <authorList>
            <consortium name="The Broad Institute Genomics Platform"/>
            <consortium name="The Broad Institute Genome Sequencing Center for Infectious Disease"/>
            <person name="Wu L."/>
            <person name="Ma J."/>
        </authorList>
    </citation>
    <scope>NUCLEOTIDE SEQUENCE [LARGE SCALE GENOMIC DNA]</scope>
    <source>
        <strain evidence="10">JCM 14319</strain>
    </source>
</reference>
<evidence type="ECO:0000256" key="1">
    <source>
        <dbReference type="ARBA" id="ARBA00004651"/>
    </source>
</evidence>
<evidence type="ECO:0000259" key="8">
    <source>
        <dbReference type="PROSITE" id="PS50850"/>
    </source>
</evidence>
<name>A0ABP4WGM2_9MICO</name>
<dbReference type="RefSeq" id="WP_269756345.1">
    <property type="nucleotide sequence ID" value="NZ_BAAANH010000001.1"/>
</dbReference>
<dbReference type="Proteomes" id="UP001500506">
    <property type="component" value="Unassembled WGS sequence"/>
</dbReference>
<evidence type="ECO:0000256" key="3">
    <source>
        <dbReference type="ARBA" id="ARBA00022475"/>
    </source>
</evidence>
<evidence type="ECO:0000256" key="5">
    <source>
        <dbReference type="ARBA" id="ARBA00022989"/>
    </source>
</evidence>